<feature type="domain" description="Retroviral polymerase SH3-like" evidence="2">
    <location>
        <begin position="44"/>
        <end position="99"/>
    </location>
</feature>
<dbReference type="Pfam" id="PF25597">
    <property type="entry name" value="SH3_retrovirus"/>
    <property type="match status" value="1"/>
</dbReference>
<dbReference type="EnsemblProtists" id="Phyra75166">
    <property type="protein sequence ID" value="Phyra75166"/>
    <property type="gene ID" value="Phyra75166"/>
</dbReference>
<evidence type="ECO:0000313" key="3">
    <source>
        <dbReference type="EnsemblProtists" id="Phyra75166"/>
    </source>
</evidence>
<sequence>MKVQMHFGKKFKFVQHDGARELATYSLKVFYEDEGIKQQSTIPCQTYIMTLKEKRCKRDPKARARLFLTNEDVSMAYRLYDIEARLMVVSRDVNFGEATIGLSADPSDENVNDSALELDALDLDDNEQRQTSFKLTGKRKHRPKLASKKQVLQTYPPRTEPNPMKKKSLETKMKMKTRHLQCFGVPVVSQ</sequence>
<evidence type="ECO:0000313" key="4">
    <source>
        <dbReference type="Proteomes" id="UP000005238"/>
    </source>
</evidence>
<dbReference type="EMBL" id="DS566008">
    <property type="status" value="NOT_ANNOTATED_CDS"/>
    <property type="molecule type" value="Genomic_DNA"/>
</dbReference>
<dbReference type="Proteomes" id="UP000005238">
    <property type="component" value="Unassembled WGS sequence"/>
</dbReference>
<keyword evidence="4" id="KW-1185">Reference proteome</keyword>
<dbReference type="HOGENOM" id="CLU_1430648_0_0_1"/>
<dbReference type="InParanoid" id="H3GH08"/>
<protein>
    <recommendedName>
        <fullName evidence="2">Retroviral polymerase SH3-like domain-containing protein</fullName>
    </recommendedName>
</protein>
<accession>H3GH08</accession>
<evidence type="ECO:0000259" key="2">
    <source>
        <dbReference type="Pfam" id="PF25597"/>
    </source>
</evidence>
<dbReference type="AlphaFoldDB" id="H3GH08"/>
<feature type="compositionally biased region" description="Basic residues" evidence="1">
    <location>
        <begin position="136"/>
        <end position="147"/>
    </location>
</feature>
<evidence type="ECO:0000256" key="1">
    <source>
        <dbReference type="SAM" id="MobiDB-lite"/>
    </source>
</evidence>
<organism evidence="3 4">
    <name type="scientific">Phytophthora ramorum</name>
    <name type="common">Sudden oak death agent</name>
    <dbReference type="NCBI Taxonomy" id="164328"/>
    <lineage>
        <taxon>Eukaryota</taxon>
        <taxon>Sar</taxon>
        <taxon>Stramenopiles</taxon>
        <taxon>Oomycota</taxon>
        <taxon>Peronosporomycetes</taxon>
        <taxon>Peronosporales</taxon>
        <taxon>Peronosporaceae</taxon>
        <taxon>Phytophthora</taxon>
    </lineage>
</organism>
<name>H3GH08_PHYRM</name>
<reference evidence="3" key="2">
    <citation type="submission" date="2015-06" db="UniProtKB">
        <authorList>
            <consortium name="EnsemblProtists"/>
        </authorList>
    </citation>
    <scope>IDENTIFICATION</scope>
    <source>
        <strain evidence="3">Pr102</strain>
    </source>
</reference>
<dbReference type="InterPro" id="IPR057670">
    <property type="entry name" value="SH3_retrovirus"/>
</dbReference>
<reference evidence="4" key="1">
    <citation type="journal article" date="2006" name="Science">
        <title>Phytophthora genome sequences uncover evolutionary origins and mechanisms of pathogenesis.</title>
        <authorList>
            <person name="Tyler B.M."/>
            <person name="Tripathy S."/>
            <person name="Zhang X."/>
            <person name="Dehal P."/>
            <person name="Jiang R.H."/>
            <person name="Aerts A."/>
            <person name="Arredondo F.D."/>
            <person name="Baxter L."/>
            <person name="Bensasson D."/>
            <person name="Beynon J.L."/>
            <person name="Chapman J."/>
            <person name="Damasceno C.M."/>
            <person name="Dorrance A.E."/>
            <person name="Dou D."/>
            <person name="Dickerman A.W."/>
            <person name="Dubchak I.L."/>
            <person name="Garbelotto M."/>
            <person name="Gijzen M."/>
            <person name="Gordon S.G."/>
            <person name="Govers F."/>
            <person name="Grunwald N.J."/>
            <person name="Huang W."/>
            <person name="Ivors K.L."/>
            <person name="Jones R.W."/>
            <person name="Kamoun S."/>
            <person name="Krampis K."/>
            <person name="Lamour K.H."/>
            <person name="Lee M.K."/>
            <person name="McDonald W.H."/>
            <person name="Medina M."/>
            <person name="Meijer H.J."/>
            <person name="Nordberg E.K."/>
            <person name="Maclean D.J."/>
            <person name="Ospina-Giraldo M.D."/>
            <person name="Morris P.F."/>
            <person name="Phuntumart V."/>
            <person name="Putnam N.H."/>
            <person name="Rash S."/>
            <person name="Rose J.K."/>
            <person name="Sakihama Y."/>
            <person name="Salamov A.A."/>
            <person name="Savidor A."/>
            <person name="Scheuring C.F."/>
            <person name="Smith B.M."/>
            <person name="Sobral B.W."/>
            <person name="Terry A."/>
            <person name="Torto-Alalibo T.A."/>
            <person name="Win J."/>
            <person name="Xu Z."/>
            <person name="Zhang H."/>
            <person name="Grigoriev I.V."/>
            <person name="Rokhsar D.S."/>
            <person name="Boore J.L."/>
        </authorList>
    </citation>
    <scope>NUCLEOTIDE SEQUENCE [LARGE SCALE GENOMIC DNA]</scope>
    <source>
        <strain evidence="4">Pr102</strain>
    </source>
</reference>
<feature type="region of interest" description="Disordered" evidence="1">
    <location>
        <begin position="133"/>
        <end position="166"/>
    </location>
</feature>
<proteinExistence type="predicted"/>